<protein>
    <submittedName>
        <fullName evidence="3">Metallo-dependent phosphatase</fullName>
    </submittedName>
</protein>
<dbReference type="Proteomes" id="UP000800097">
    <property type="component" value="Unassembled WGS sequence"/>
</dbReference>
<dbReference type="AlphaFoldDB" id="A0A6A6JKD5"/>
<accession>A0A6A6JKD5</accession>
<dbReference type="InterPro" id="IPR029052">
    <property type="entry name" value="Metallo-depent_PP-like"/>
</dbReference>
<dbReference type="InterPro" id="IPR052963">
    <property type="entry name" value="Pantetheine_PDE"/>
</dbReference>
<proteinExistence type="predicted"/>
<evidence type="ECO:0000313" key="3">
    <source>
        <dbReference type="EMBL" id="KAF2276573.1"/>
    </source>
</evidence>
<dbReference type="RefSeq" id="XP_033654112.1">
    <property type="nucleotide sequence ID" value="XM_033796959.1"/>
</dbReference>
<evidence type="ECO:0000256" key="1">
    <source>
        <dbReference type="SAM" id="MobiDB-lite"/>
    </source>
</evidence>
<feature type="domain" description="Calcineurin-like phosphoesterase" evidence="2">
    <location>
        <begin position="7"/>
        <end position="243"/>
    </location>
</feature>
<dbReference type="PANTHER" id="PTHR36492:SF2">
    <property type="entry name" value="[ACYL-CARRIER-PROTEIN] PHOSPHODIESTERASE PPTH"/>
    <property type="match status" value="1"/>
</dbReference>
<feature type="compositionally biased region" description="Basic and acidic residues" evidence="1">
    <location>
        <begin position="316"/>
        <end position="334"/>
    </location>
</feature>
<dbReference type="Pfam" id="PF00149">
    <property type="entry name" value="Metallophos"/>
    <property type="match status" value="1"/>
</dbReference>
<organism evidence="3 4">
    <name type="scientific">Westerdykella ornata</name>
    <dbReference type="NCBI Taxonomy" id="318751"/>
    <lineage>
        <taxon>Eukaryota</taxon>
        <taxon>Fungi</taxon>
        <taxon>Dikarya</taxon>
        <taxon>Ascomycota</taxon>
        <taxon>Pezizomycotina</taxon>
        <taxon>Dothideomycetes</taxon>
        <taxon>Pleosporomycetidae</taxon>
        <taxon>Pleosporales</taxon>
        <taxon>Sporormiaceae</taxon>
        <taxon>Westerdykella</taxon>
    </lineage>
</organism>
<dbReference type="InterPro" id="IPR004843">
    <property type="entry name" value="Calcineurin-like_PHP"/>
</dbReference>
<dbReference type="GeneID" id="54550134"/>
<gene>
    <name evidence="3" type="ORF">EI97DRAFT_418595</name>
</gene>
<dbReference type="CDD" id="cd00838">
    <property type="entry name" value="MPP_superfamily"/>
    <property type="match status" value="1"/>
</dbReference>
<dbReference type="PANTHER" id="PTHR36492">
    <property type="match status" value="1"/>
</dbReference>
<feature type="region of interest" description="Disordered" evidence="1">
    <location>
        <begin position="305"/>
        <end position="334"/>
    </location>
</feature>
<name>A0A6A6JKD5_WESOR</name>
<sequence>MSLPTRRLWAISDLHLNNPINAEELRKLKPHPGDGLILCGDIGETLKELKLAFEITTARFRYVFWTPGNHELWLSTMDGGLRGQAKYEKCVELARSYGVKTPEDPYMLWLGRGDTCIIAPIFTLYDYSYRPNYVSRERAVGWATEGDRLPCTDEYILDPYPYESRDAWCDALVARFGKKLEAACEAYGMKYPLVIAGHWPLRRDLVDLPDHMDRWHMWCGTTQTEDWHTKYNAKVVVNGHMHWRRTDWRGKTRFEEVSLGYQGQWERLRSEGITINDLLREILPGPKQIPPDGQRSTVWLREVELLSQPGPARQRKKEEDVEPARGHDEQTKKK</sequence>
<reference evidence="3" key="1">
    <citation type="journal article" date="2020" name="Stud. Mycol.">
        <title>101 Dothideomycetes genomes: a test case for predicting lifestyles and emergence of pathogens.</title>
        <authorList>
            <person name="Haridas S."/>
            <person name="Albert R."/>
            <person name="Binder M."/>
            <person name="Bloem J."/>
            <person name="Labutti K."/>
            <person name="Salamov A."/>
            <person name="Andreopoulos B."/>
            <person name="Baker S."/>
            <person name="Barry K."/>
            <person name="Bills G."/>
            <person name="Bluhm B."/>
            <person name="Cannon C."/>
            <person name="Castanera R."/>
            <person name="Culley D."/>
            <person name="Daum C."/>
            <person name="Ezra D."/>
            <person name="Gonzalez J."/>
            <person name="Henrissat B."/>
            <person name="Kuo A."/>
            <person name="Liang C."/>
            <person name="Lipzen A."/>
            <person name="Lutzoni F."/>
            <person name="Magnuson J."/>
            <person name="Mondo S."/>
            <person name="Nolan M."/>
            <person name="Ohm R."/>
            <person name="Pangilinan J."/>
            <person name="Park H.-J."/>
            <person name="Ramirez L."/>
            <person name="Alfaro M."/>
            <person name="Sun H."/>
            <person name="Tritt A."/>
            <person name="Yoshinaga Y."/>
            <person name="Zwiers L.-H."/>
            <person name="Turgeon B."/>
            <person name="Goodwin S."/>
            <person name="Spatafora J."/>
            <person name="Crous P."/>
            <person name="Grigoriev I."/>
        </authorList>
    </citation>
    <scope>NUCLEOTIDE SEQUENCE</scope>
    <source>
        <strain evidence="3">CBS 379.55</strain>
    </source>
</reference>
<dbReference type="GO" id="GO:0016787">
    <property type="term" value="F:hydrolase activity"/>
    <property type="evidence" value="ECO:0007669"/>
    <property type="project" value="InterPro"/>
</dbReference>
<dbReference type="OrthoDB" id="550558at2759"/>
<dbReference type="Gene3D" id="3.60.21.10">
    <property type="match status" value="1"/>
</dbReference>
<dbReference type="SUPFAM" id="SSF56300">
    <property type="entry name" value="Metallo-dependent phosphatases"/>
    <property type="match status" value="1"/>
</dbReference>
<dbReference type="EMBL" id="ML986493">
    <property type="protein sequence ID" value="KAF2276573.1"/>
    <property type="molecule type" value="Genomic_DNA"/>
</dbReference>
<keyword evidence="4" id="KW-1185">Reference proteome</keyword>
<evidence type="ECO:0000313" key="4">
    <source>
        <dbReference type="Proteomes" id="UP000800097"/>
    </source>
</evidence>
<evidence type="ECO:0000259" key="2">
    <source>
        <dbReference type="Pfam" id="PF00149"/>
    </source>
</evidence>